<organism evidence="1 2">
    <name type="scientific">Stylosanthes scabra</name>
    <dbReference type="NCBI Taxonomy" id="79078"/>
    <lineage>
        <taxon>Eukaryota</taxon>
        <taxon>Viridiplantae</taxon>
        <taxon>Streptophyta</taxon>
        <taxon>Embryophyta</taxon>
        <taxon>Tracheophyta</taxon>
        <taxon>Spermatophyta</taxon>
        <taxon>Magnoliopsida</taxon>
        <taxon>eudicotyledons</taxon>
        <taxon>Gunneridae</taxon>
        <taxon>Pentapetalae</taxon>
        <taxon>rosids</taxon>
        <taxon>fabids</taxon>
        <taxon>Fabales</taxon>
        <taxon>Fabaceae</taxon>
        <taxon>Papilionoideae</taxon>
        <taxon>50 kb inversion clade</taxon>
        <taxon>dalbergioids sensu lato</taxon>
        <taxon>Dalbergieae</taxon>
        <taxon>Pterocarpus clade</taxon>
        <taxon>Stylosanthes</taxon>
    </lineage>
</organism>
<evidence type="ECO:0000313" key="2">
    <source>
        <dbReference type="Proteomes" id="UP001341840"/>
    </source>
</evidence>
<sequence length="160" mass="18742">MIQSLTTFKEDHPRVWYLPSGFAKEIKQGVNAETIPNDYEGRWMRKTNSLEHCNVLSELFRSMRNIINFMHTSLHPRNWEAYVYPAGLPRNVTSTNSDAWCLSWLSHDGGFPRFIFENNVITSMARMRVALQLVQWEHNEVGGLIDRNVEKLWNRINHPA</sequence>
<protein>
    <submittedName>
        <fullName evidence="1">Uncharacterized protein</fullName>
    </submittedName>
</protein>
<name>A0ABU6V2H3_9FABA</name>
<keyword evidence="2" id="KW-1185">Reference proteome</keyword>
<dbReference type="EMBL" id="JASCZI010151047">
    <property type="protein sequence ID" value="MED6167812.1"/>
    <property type="molecule type" value="Genomic_DNA"/>
</dbReference>
<accession>A0ABU6V2H3</accession>
<dbReference type="Proteomes" id="UP001341840">
    <property type="component" value="Unassembled WGS sequence"/>
</dbReference>
<gene>
    <name evidence="1" type="ORF">PIB30_006092</name>
</gene>
<proteinExistence type="predicted"/>
<evidence type="ECO:0000313" key="1">
    <source>
        <dbReference type="EMBL" id="MED6167812.1"/>
    </source>
</evidence>
<reference evidence="1 2" key="1">
    <citation type="journal article" date="2023" name="Plants (Basel)">
        <title>Bridging the Gap: Combining Genomics and Transcriptomics Approaches to Understand Stylosanthes scabra, an Orphan Legume from the Brazilian Caatinga.</title>
        <authorList>
            <person name="Ferreira-Neto J.R.C."/>
            <person name="da Silva M.D."/>
            <person name="Binneck E."/>
            <person name="de Melo N.F."/>
            <person name="da Silva R.H."/>
            <person name="de Melo A.L.T.M."/>
            <person name="Pandolfi V."/>
            <person name="Bustamante F.O."/>
            <person name="Brasileiro-Vidal A.C."/>
            <person name="Benko-Iseppon A.M."/>
        </authorList>
    </citation>
    <scope>NUCLEOTIDE SEQUENCE [LARGE SCALE GENOMIC DNA]</scope>
    <source>
        <tissue evidence="1">Leaves</tissue>
    </source>
</reference>
<comment type="caution">
    <text evidence="1">The sequence shown here is derived from an EMBL/GenBank/DDBJ whole genome shotgun (WGS) entry which is preliminary data.</text>
</comment>